<dbReference type="InterPro" id="IPR001647">
    <property type="entry name" value="HTH_TetR"/>
</dbReference>
<evidence type="ECO:0000256" key="2">
    <source>
        <dbReference type="PROSITE-ProRule" id="PRU00335"/>
    </source>
</evidence>
<evidence type="ECO:0000313" key="4">
    <source>
        <dbReference type="EMBL" id="MET3659016.1"/>
    </source>
</evidence>
<evidence type="ECO:0000259" key="3">
    <source>
        <dbReference type="PROSITE" id="PS50977"/>
    </source>
</evidence>
<dbReference type="Gene3D" id="1.10.357.10">
    <property type="entry name" value="Tetracycline Repressor, domain 2"/>
    <property type="match status" value="1"/>
</dbReference>
<dbReference type="InterPro" id="IPR036271">
    <property type="entry name" value="Tet_transcr_reg_TetR-rel_C_sf"/>
</dbReference>
<proteinExistence type="predicted"/>
<name>A0ABV2KD63_SPOPS</name>
<gene>
    <name evidence="4" type="ORF">ABIC55_004135</name>
</gene>
<comment type="caution">
    <text evidence="4">The sequence shown here is derived from an EMBL/GenBank/DDBJ whole genome shotgun (WGS) entry which is preliminary data.</text>
</comment>
<protein>
    <submittedName>
        <fullName evidence="4">AcrR family transcriptional regulator</fullName>
    </submittedName>
</protein>
<organism evidence="4 5">
    <name type="scientific">Sporosarcina psychrophila</name>
    <name type="common">Bacillus psychrophilus</name>
    <dbReference type="NCBI Taxonomy" id="1476"/>
    <lineage>
        <taxon>Bacteria</taxon>
        <taxon>Bacillati</taxon>
        <taxon>Bacillota</taxon>
        <taxon>Bacilli</taxon>
        <taxon>Bacillales</taxon>
        <taxon>Caryophanaceae</taxon>
        <taxon>Sporosarcina</taxon>
    </lineage>
</organism>
<dbReference type="SUPFAM" id="SSF48498">
    <property type="entry name" value="Tetracyclin repressor-like, C-terminal domain"/>
    <property type="match status" value="1"/>
</dbReference>
<dbReference type="PROSITE" id="PS50977">
    <property type="entry name" value="HTH_TETR_2"/>
    <property type="match status" value="1"/>
</dbReference>
<reference evidence="4 5" key="1">
    <citation type="submission" date="2024-06" db="EMBL/GenBank/DDBJ databases">
        <title>Sorghum-associated microbial communities from plants grown in Nebraska, USA.</title>
        <authorList>
            <person name="Schachtman D."/>
        </authorList>
    </citation>
    <scope>NUCLEOTIDE SEQUENCE [LARGE SCALE GENOMIC DNA]</scope>
    <source>
        <strain evidence="4 5">1288</strain>
    </source>
</reference>
<evidence type="ECO:0000313" key="5">
    <source>
        <dbReference type="Proteomes" id="UP001549104"/>
    </source>
</evidence>
<dbReference type="Gene3D" id="1.10.10.60">
    <property type="entry name" value="Homeodomain-like"/>
    <property type="match status" value="1"/>
</dbReference>
<keyword evidence="1 2" id="KW-0238">DNA-binding</keyword>
<accession>A0ABV2KD63</accession>
<sequence length="184" mass="21620">MKTRIRNAFIEETRNNGIKFTMDDLAKRLGISKRTLYENFSSKVDILDSIIDMTLVEFDEQTRRIIDNPELTLLEKIRKAIVVMPKYNEFYDLRILNQLKRTYPVQWERVNRELHQWDDLKGLLEEGIRTGIIVDRNIDLLMKLIIEASNATLDRQFFLEHSISVTEAYGAIVDVLLTGMVKEK</sequence>
<dbReference type="SUPFAM" id="SSF46689">
    <property type="entry name" value="Homeodomain-like"/>
    <property type="match status" value="1"/>
</dbReference>
<dbReference type="Pfam" id="PF00440">
    <property type="entry name" value="TetR_N"/>
    <property type="match status" value="1"/>
</dbReference>
<dbReference type="Proteomes" id="UP001549104">
    <property type="component" value="Unassembled WGS sequence"/>
</dbReference>
<feature type="domain" description="HTH tetR-type" evidence="3">
    <location>
        <begin position="1"/>
        <end position="58"/>
    </location>
</feature>
<feature type="DNA-binding region" description="H-T-H motif" evidence="2">
    <location>
        <begin position="21"/>
        <end position="40"/>
    </location>
</feature>
<evidence type="ECO:0000256" key="1">
    <source>
        <dbReference type="ARBA" id="ARBA00023125"/>
    </source>
</evidence>
<keyword evidence="5" id="KW-1185">Reference proteome</keyword>
<dbReference type="EMBL" id="JBEPME010000007">
    <property type="protein sequence ID" value="MET3659016.1"/>
    <property type="molecule type" value="Genomic_DNA"/>
</dbReference>
<dbReference type="RefSeq" id="WP_067208035.1">
    <property type="nucleotide sequence ID" value="NZ_CP014616.1"/>
</dbReference>
<dbReference type="InterPro" id="IPR009057">
    <property type="entry name" value="Homeodomain-like_sf"/>
</dbReference>